<comment type="pathway">
    <text evidence="2">Cofactor biosynthesis; NAD(+) biosynthesis; nicotinate D-ribonucleotide from quinolinate: step 1/1.</text>
</comment>
<evidence type="ECO:0000259" key="11">
    <source>
        <dbReference type="Pfam" id="PF02749"/>
    </source>
</evidence>
<dbReference type="PANTHER" id="PTHR32179">
    <property type="entry name" value="NICOTINATE-NUCLEOTIDE PYROPHOSPHORYLASE [CARBOXYLATING]"/>
    <property type="match status" value="1"/>
</dbReference>
<reference evidence="12 13" key="1">
    <citation type="submission" date="2010-08" db="EMBL/GenBank/DDBJ databases">
        <title>The draft genome of Desulfovibrio fructosovorans JJ.</title>
        <authorList>
            <consortium name="US DOE Joint Genome Institute (JGI-PGF)"/>
            <person name="Lucas S."/>
            <person name="Copeland A."/>
            <person name="Lapidus A."/>
            <person name="Cheng J.-F."/>
            <person name="Bruce D."/>
            <person name="Goodwin L."/>
            <person name="Pitluck S."/>
            <person name="Land M.L."/>
            <person name="Hauser L."/>
            <person name="Chang Y.-J."/>
            <person name="Jeffries C."/>
            <person name="Wall J.D."/>
            <person name="Stahl D.A."/>
            <person name="Arkin A.P."/>
            <person name="Dehal P."/>
            <person name="Stolyar S.M."/>
            <person name="Hazen T.C."/>
            <person name="Woyke T.J."/>
        </authorList>
    </citation>
    <scope>NUCLEOTIDE SEQUENCE [LARGE SCALE GENOMIC DNA]</scope>
    <source>
        <strain evidence="12 13">JJ</strain>
    </source>
</reference>
<dbReference type="Gene3D" id="3.20.20.70">
    <property type="entry name" value="Aldolase class I"/>
    <property type="match status" value="1"/>
</dbReference>
<dbReference type="InterPro" id="IPR022412">
    <property type="entry name" value="Quinolinate_PRibosylTrfase_N"/>
</dbReference>
<keyword evidence="6 9" id="KW-0328">Glycosyltransferase</keyword>
<dbReference type="InterPro" id="IPR013785">
    <property type="entry name" value="Aldolase_TIM"/>
</dbReference>
<dbReference type="GO" id="GO:0034213">
    <property type="term" value="P:quinolinate catabolic process"/>
    <property type="evidence" value="ECO:0007669"/>
    <property type="project" value="TreeGrafter"/>
</dbReference>
<dbReference type="PIRSF" id="PIRSF006250">
    <property type="entry name" value="NadC_ModD"/>
    <property type="match status" value="1"/>
</dbReference>
<dbReference type="InterPro" id="IPR027277">
    <property type="entry name" value="NadC/ModD"/>
</dbReference>
<comment type="caution">
    <text evidence="12">The sequence shown here is derived from an EMBL/GenBank/DDBJ whole genome shotgun (WGS) entry which is preliminary data.</text>
</comment>
<dbReference type="STRING" id="596151.DesfrDRAFT_1347"/>
<dbReference type="SUPFAM" id="SSF54675">
    <property type="entry name" value="Nicotinate/Quinolinate PRTase N-terminal domain-like"/>
    <property type="match status" value="1"/>
</dbReference>
<dbReference type="GO" id="GO:0004514">
    <property type="term" value="F:nicotinate-nucleotide diphosphorylase (carboxylating) activity"/>
    <property type="evidence" value="ECO:0007669"/>
    <property type="project" value="UniProtKB-EC"/>
</dbReference>
<evidence type="ECO:0000256" key="6">
    <source>
        <dbReference type="ARBA" id="ARBA00022676"/>
    </source>
</evidence>
<evidence type="ECO:0000256" key="3">
    <source>
        <dbReference type="ARBA" id="ARBA00009400"/>
    </source>
</evidence>
<dbReference type="GO" id="GO:0009435">
    <property type="term" value="P:NAD+ biosynthetic process"/>
    <property type="evidence" value="ECO:0007669"/>
    <property type="project" value="UniProtKB-UniPathway"/>
</dbReference>
<feature type="domain" description="Quinolinate phosphoribosyl transferase C-terminal" evidence="10">
    <location>
        <begin position="121"/>
        <end position="289"/>
    </location>
</feature>
<accession>E1JUP8</accession>
<dbReference type="InterPro" id="IPR036068">
    <property type="entry name" value="Nicotinate_pribotase-like_C"/>
</dbReference>
<dbReference type="InterPro" id="IPR004393">
    <property type="entry name" value="NadC"/>
</dbReference>
<dbReference type="GO" id="GO:0005737">
    <property type="term" value="C:cytoplasm"/>
    <property type="evidence" value="ECO:0007669"/>
    <property type="project" value="TreeGrafter"/>
</dbReference>
<proteinExistence type="inferred from homology"/>
<dbReference type="InterPro" id="IPR037128">
    <property type="entry name" value="Quinolinate_PRibosylTase_N_sf"/>
</dbReference>
<evidence type="ECO:0000256" key="5">
    <source>
        <dbReference type="ARBA" id="ARBA00022642"/>
    </source>
</evidence>
<dbReference type="eggNOG" id="COG0157">
    <property type="taxonomic scope" value="Bacteria"/>
</dbReference>
<keyword evidence="13" id="KW-1185">Reference proteome</keyword>
<evidence type="ECO:0000256" key="8">
    <source>
        <dbReference type="ARBA" id="ARBA00033102"/>
    </source>
</evidence>
<dbReference type="EC" id="2.4.2.19" evidence="4"/>
<dbReference type="AlphaFoldDB" id="E1JUP8"/>
<dbReference type="RefSeq" id="WP_005992333.1">
    <property type="nucleotide sequence ID" value="NZ_AECZ01000007.1"/>
</dbReference>
<evidence type="ECO:0000256" key="2">
    <source>
        <dbReference type="ARBA" id="ARBA00004893"/>
    </source>
</evidence>
<feature type="domain" description="Quinolinate phosphoribosyl transferase N-terminal" evidence="11">
    <location>
        <begin position="32"/>
        <end position="119"/>
    </location>
</feature>
<dbReference type="NCBIfam" id="TIGR00078">
    <property type="entry name" value="nadC"/>
    <property type="match status" value="1"/>
</dbReference>
<dbReference type="Pfam" id="PF01729">
    <property type="entry name" value="QRPTase_C"/>
    <property type="match status" value="1"/>
</dbReference>
<evidence type="ECO:0000256" key="1">
    <source>
        <dbReference type="ARBA" id="ARBA00003237"/>
    </source>
</evidence>
<dbReference type="Gene3D" id="3.90.1170.20">
    <property type="entry name" value="Quinolinate phosphoribosyl transferase, N-terminal domain"/>
    <property type="match status" value="1"/>
</dbReference>
<dbReference type="Proteomes" id="UP000006250">
    <property type="component" value="Unassembled WGS sequence"/>
</dbReference>
<evidence type="ECO:0000313" key="13">
    <source>
        <dbReference type="Proteomes" id="UP000006250"/>
    </source>
</evidence>
<sequence>MTDPRFEAFFAGPARQFLVRAIDLALEEDGEDRTSMAVFTTDDRLRATIVAKQETLVAGLPILPLVLKRMGEAERCQTDLRVADGDKVPDRTVVAVIDGPAVTLLKAERVMLNFLCHLSGIANMVAKGVAALAGTKTRLLDTRKTLPGLRYPEKYAVLVGGGVNHRLDLAAMIMLKDNHIDRAGGIAQAMAAVRRAYRDDPAAMPPVEIECRSLDEVKLAVAERPARLMLDNMPPDVMRQALKLVPEDIETEVSGGVELSALGSIGALGADFVSVGRITHSAPSADFSMLL</sequence>
<dbReference type="UniPathway" id="UPA00253">
    <property type="reaction ID" value="UER00331"/>
</dbReference>
<comment type="function">
    <text evidence="1">Involved in the catabolism of quinolinic acid (QA).</text>
</comment>
<evidence type="ECO:0000256" key="9">
    <source>
        <dbReference type="PIRNR" id="PIRNR006250"/>
    </source>
</evidence>
<evidence type="ECO:0000256" key="4">
    <source>
        <dbReference type="ARBA" id="ARBA00011944"/>
    </source>
</evidence>
<dbReference type="SUPFAM" id="SSF51690">
    <property type="entry name" value="Nicotinate/Quinolinate PRTase C-terminal domain-like"/>
    <property type="match status" value="1"/>
</dbReference>
<evidence type="ECO:0000313" key="12">
    <source>
        <dbReference type="EMBL" id="EFL51812.1"/>
    </source>
</evidence>
<evidence type="ECO:0000256" key="7">
    <source>
        <dbReference type="ARBA" id="ARBA00022679"/>
    </source>
</evidence>
<dbReference type="OrthoDB" id="9782546at2"/>
<dbReference type="PANTHER" id="PTHR32179:SF3">
    <property type="entry name" value="NICOTINATE-NUCLEOTIDE PYROPHOSPHORYLASE [CARBOXYLATING]"/>
    <property type="match status" value="1"/>
</dbReference>
<evidence type="ECO:0000259" key="10">
    <source>
        <dbReference type="Pfam" id="PF01729"/>
    </source>
</evidence>
<dbReference type="EMBL" id="AECZ01000007">
    <property type="protein sequence ID" value="EFL51812.1"/>
    <property type="molecule type" value="Genomic_DNA"/>
</dbReference>
<protein>
    <recommendedName>
        <fullName evidence="4">nicotinate-nucleotide diphosphorylase (carboxylating)</fullName>
        <ecNumber evidence="4">2.4.2.19</ecNumber>
    </recommendedName>
    <alternativeName>
        <fullName evidence="8">Quinolinate phosphoribosyltransferase [decarboxylating]</fullName>
    </alternativeName>
</protein>
<keyword evidence="5" id="KW-0662">Pyridine nucleotide biosynthesis</keyword>
<name>E1JUP8_SOLFR</name>
<comment type="similarity">
    <text evidence="3 9">Belongs to the NadC/ModD family.</text>
</comment>
<gene>
    <name evidence="12" type="ORF">DesfrDRAFT_1347</name>
</gene>
<dbReference type="InterPro" id="IPR002638">
    <property type="entry name" value="Quinolinate_PRibosylTrfase_C"/>
</dbReference>
<keyword evidence="7 9" id="KW-0808">Transferase</keyword>
<dbReference type="CDD" id="cd01572">
    <property type="entry name" value="QPRTase"/>
    <property type="match status" value="1"/>
</dbReference>
<dbReference type="FunFam" id="3.20.20.70:FF:000030">
    <property type="entry name" value="Nicotinate-nucleotide pyrophosphorylase, carboxylating"/>
    <property type="match status" value="1"/>
</dbReference>
<dbReference type="Pfam" id="PF02749">
    <property type="entry name" value="QRPTase_N"/>
    <property type="match status" value="1"/>
</dbReference>
<organism evidence="12 13">
    <name type="scientific">Solidesulfovibrio fructosivorans JJ]</name>
    <dbReference type="NCBI Taxonomy" id="596151"/>
    <lineage>
        <taxon>Bacteria</taxon>
        <taxon>Pseudomonadati</taxon>
        <taxon>Thermodesulfobacteriota</taxon>
        <taxon>Desulfovibrionia</taxon>
        <taxon>Desulfovibrionales</taxon>
        <taxon>Desulfovibrionaceae</taxon>
        <taxon>Solidesulfovibrio</taxon>
    </lineage>
</organism>